<evidence type="ECO:0000256" key="7">
    <source>
        <dbReference type="ARBA" id="ARBA00030642"/>
    </source>
</evidence>
<evidence type="ECO:0000313" key="12">
    <source>
        <dbReference type="EMBL" id="TKW61229.1"/>
    </source>
</evidence>
<dbReference type="GO" id="GO:0003755">
    <property type="term" value="F:peptidyl-prolyl cis-trans isomerase activity"/>
    <property type="evidence" value="ECO:0007669"/>
    <property type="project" value="UniProtKB-KW"/>
</dbReference>
<evidence type="ECO:0000259" key="11">
    <source>
        <dbReference type="PROSITE" id="PS50198"/>
    </source>
</evidence>
<keyword evidence="5" id="KW-0143">Chaperone</keyword>
<evidence type="ECO:0000256" key="6">
    <source>
        <dbReference type="ARBA" id="ARBA00023235"/>
    </source>
</evidence>
<dbReference type="Pfam" id="PF00639">
    <property type="entry name" value="Rotamase"/>
    <property type="match status" value="1"/>
</dbReference>
<evidence type="ECO:0000256" key="1">
    <source>
        <dbReference type="ARBA" id="ARBA00018370"/>
    </source>
</evidence>
<evidence type="ECO:0000256" key="3">
    <source>
        <dbReference type="ARBA" id="ARBA00022764"/>
    </source>
</evidence>
<accession>A0A6N4RD51</accession>
<evidence type="ECO:0000256" key="10">
    <source>
        <dbReference type="SAM" id="SignalP"/>
    </source>
</evidence>
<keyword evidence="4 9" id="KW-0697">Rotamase</keyword>
<name>A0A6N4RD51_BLAVI</name>
<dbReference type="InterPro" id="IPR023058">
    <property type="entry name" value="PPIase_PpiC_CS"/>
</dbReference>
<feature type="chain" id="PRO_5026771163" description="Parvulin-like PPIase" evidence="10">
    <location>
        <begin position="22"/>
        <end position="418"/>
    </location>
</feature>
<proteinExistence type="predicted"/>
<dbReference type="PROSITE" id="PS50198">
    <property type="entry name" value="PPIC_PPIASE_2"/>
    <property type="match status" value="1"/>
</dbReference>
<dbReference type="InterPro" id="IPR000297">
    <property type="entry name" value="PPIase_PpiC"/>
</dbReference>
<dbReference type="InterPro" id="IPR050280">
    <property type="entry name" value="OMP_Chaperone_SurA"/>
</dbReference>
<protein>
    <recommendedName>
        <fullName evidence="1">Parvulin-like PPIase</fullName>
    </recommendedName>
    <alternativeName>
        <fullName evidence="7">Peptidyl-prolyl cis-trans isomerase plp</fullName>
    </alternativeName>
    <alternativeName>
        <fullName evidence="8">Rotamase plp</fullName>
    </alternativeName>
</protein>
<dbReference type="Gene3D" id="1.10.4030.10">
    <property type="entry name" value="Porin chaperone SurA, peptide-binding domain"/>
    <property type="match status" value="1"/>
</dbReference>
<evidence type="ECO:0000256" key="4">
    <source>
        <dbReference type="ARBA" id="ARBA00023110"/>
    </source>
</evidence>
<keyword evidence="6 9" id="KW-0413">Isomerase</keyword>
<reference evidence="12 13" key="1">
    <citation type="journal article" date="2017" name="Nat. Commun.">
        <title>In situ click chemistry generation of cyclooxygenase-2 inhibitors.</title>
        <authorList>
            <person name="Bhardwaj A."/>
            <person name="Kaur J."/>
            <person name="Wuest M."/>
            <person name="Wuest F."/>
        </authorList>
    </citation>
    <scope>NUCLEOTIDE SEQUENCE [LARGE SCALE GENOMIC DNA]</scope>
    <source>
        <strain evidence="12">S2_018_000_R2_106</strain>
    </source>
</reference>
<evidence type="ECO:0000256" key="5">
    <source>
        <dbReference type="ARBA" id="ARBA00023186"/>
    </source>
</evidence>
<feature type="domain" description="PpiC" evidence="11">
    <location>
        <begin position="159"/>
        <end position="261"/>
    </location>
</feature>
<keyword evidence="2 10" id="KW-0732">Signal</keyword>
<dbReference type="InterPro" id="IPR015391">
    <property type="entry name" value="SurA_N"/>
</dbReference>
<dbReference type="SUPFAM" id="SSF54534">
    <property type="entry name" value="FKBP-like"/>
    <property type="match status" value="1"/>
</dbReference>
<dbReference type="EMBL" id="VAFM01000001">
    <property type="protein sequence ID" value="TKW61229.1"/>
    <property type="molecule type" value="Genomic_DNA"/>
</dbReference>
<dbReference type="SUPFAM" id="SSF109998">
    <property type="entry name" value="Triger factor/SurA peptide-binding domain-like"/>
    <property type="match status" value="1"/>
</dbReference>
<organism evidence="12 13">
    <name type="scientific">Blastochloris viridis</name>
    <name type="common">Rhodopseudomonas viridis</name>
    <dbReference type="NCBI Taxonomy" id="1079"/>
    <lineage>
        <taxon>Bacteria</taxon>
        <taxon>Pseudomonadati</taxon>
        <taxon>Pseudomonadota</taxon>
        <taxon>Alphaproteobacteria</taxon>
        <taxon>Hyphomicrobiales</taxon>
        <taxon>Blastochloridaceae</taxon>
        <taxon>Blastochloris</taxon>
    </lineage>
</organism>
<dbReference type="PROSITE" id="PS01096">
    <property type="entry name" value="PPIC_PPIASE_1"/>
    <property type="match status" value="1"/>
</dbReference>
<sequence>MRLILTLALLACATFAAPTHAADRIVAVVNDQVITLSQLQSRAALNLRQVGIANPSAQQRDAVTKRSLSNLVDEELQRQFAKSAGLSLGKQERENAIASVRKNMGEATWQNLTGGMTGAAEDKIAAEALWQKIIASQVAPRVQVSTPEADRLIAELGKSRKVEDREISIIMLEEGADTEANKNLLQKLTELKQKTDAGESFSDLARAHSDDKSAVNGGKLGWFGTGELNPQLEESLDNLKVGQVSEPIRTPEGWYLVRLDNIRTNSPVDINPQTQLELFLLAAPAAADKAAAKEQAKAFDAATGKLKTRDDVAKYFSEAQYKDAFPLSTSLGWVTQNDLDSDIAQAIVKTKPGQWTKTVTVNGNASRVFVADTRQAMADKLAAYRDRVLKNMYGNRVELESRRFLQNLRQRAFLDIRL</sequence>
<dbReference type="PANTHER" id="PTHR47637">
    <property type="entry name" value="CHAPERONE SURA"/>
    <property type="match status" value="1"/>
</dbReference>
<dbReference type="InterPro" id="IPR046357">
    <property type="entry name" value="PPIase_dom_sf"/>
</dbReference>
<dbReference type="AlphaFoldDB" id="A0A6N4RD51"/>
<dbReference type="PANTHER" id="PTHR47637:SF1">
    <property type="entry name" value="CHAPERONE SURA"/>
    <property type="match status" value="1"/>
</dbReference>
<gene>
    <name evidence="12" type="ORF">DI628_00960</name>
</gene>
<dbReference type="Pfam" id="PF09312">
    <property type="entry name" value="SurA_N"/>
    <property type="match status" value="1"/>
</dbReference>
<evidence type="ECO:0000256" key="9">
    <source>
        <dbReference type="PROSITE-ProRule" id="PRU00278"/>
    </source>
</evidence>
<evidence type="ECO:0000256" key="8">
    <source>
        <dbReference type="ARBA" id="ARBA00031484"/>
    </source>
</evidence>
<evidence type="ECO:0000256" key="2">
    <source>
        <dbReference type="ARBA" id="ARBA00022729"/>
    </source>
</evidence>
<comment type="caution">
    <text evidence="12">The sequence shown here is derived from an EMBL/GenBank/DDBJ whole genome shotgun (WGS) entry which is preliminary data.</text>
</comment>
<feature type="signal peptide" evidence="10">
    <location>
        <begin position="1"/>
        <end position="21"/>
    </location>
</feature>
<keyword evidence="3" id="KW-0574">Periplasm</keyword>
<dbReference type="InterPro" id="IPR027304">
    <property type="entry name" value="Trigger_fact/SurA_dom_sf"/>
</dbReference>
<evidence type="ECO:0000313" key="13">
    <source>
        <dbReference type="Proteomes" id="UP000320948"/>
    </source>
</evidence>
<dbReference type="Proteomes" id="UP000320948">
    <property type="component" value="Unassembled WGS sequence"/>
</dbReference>
<dbReference type="Gene3D" id="3.10.50.40">
    <property type="match status" value="2"/>
</dbReference>